<dbReference type="InterPro" id="IPR036859">
    <property type="entry name" value="CAP-Gly_dom_sf"/>
</dbReference>
<proteinExistence type="predicted"/>
<dbReference type="EMBL" id="JAEUBE010000295">
    <property type="protein sequence ID" value="KAH3665387.1"/>
    <property type="molecule type" value="Genomic_DNA"/>
</dbReference>
<feature type="domain" description="CAP-Gly" evidence="3">
    <location>
        <begin position="196"/>
        <end position="233"/>
    </location>
</feature>
<evidence type="ECO:0000313" key="5">
    <source>
        <dbReference type="Proteomes" id="UP000769157"/>
    </source>
</evidence>
<sequence>MDYISVFVTSDLTSSERRISLNWTVDHLRQRLEWITGIPGPDQIIYIYRTGNTSERQKIAETDTHNTLTTYSIVPHTRIHVDSKDTNSVVNDLEKDFQNNSDSTEHYRITEEKYRKLDNSVLRWKQNNNLGEYDRNYALKRDKYLQENAELSKQFHVGQGCSVLTSSTDTSPISEKRGVIRFIGKVEEIDEGFCEWIGIELDNKLGKNDGSIRGSRFLLSMFDLNNIYESFTQEFDIFKSLRLVVIIGGYIFFRQRYLAFMKQYQVKKKLEEDRNNKSNELIERPGEGHLDEAVSSGISASDGRWGWGKRTRNKVKSQQKLLQSQLEYAATKSTNDATSDSDDEINELLEE</sequence>
<dbReference type="PANTHER" id="PTHR28199">
    <property type="entry name" value="PROCESSING OF GAS1 AND ALP PROTEIN 2"/>
    <property type="match status" value="1"/>
</dbReference>
<dbReference type="Gene3D" id="3.10.20.90">
    <property type="entry name" value="Phosphatidylinositol 3-kinase Catalytic Subunit, Chain A, domain 1"/>
    <property type="match status" value="1"/>
</dbReference>
<dbReference type="Pfam" id="PF07543">
    <property type="entry name" value="PGA2"/>
    <property type="match status" value="1"/>
</dbReference>
<dbReference type="Pfam" id="PF14560">
    <property type="entry name" value="Ubiquitin_2"/>
    <property type="match status" value="1"/>
</dbReference>
<protein>
    <recommendedName>
        <fullName evidence="3">CAP-Gly domain-containing protein</fullName>
    </recommendedName>
</protein>
<dbReference type="OrthoDB" id="5295208at2759"/>
<keyword evidence="1" id="KW-0143">Chaperone</keyword>
<comment type="caution">
    <text evidence="4">The sequence shown here is derived from an EMBL/GenBank/DDBJ whole genome shotgun (WGS) entry which is preliminary data.</text>
</comment>
<dbReference type="Proteomes" id="UP000769157">
    <property type="component" value="Unassembled WGS sequence"/>
</dbReference>
<evidence type="ECO:0000256" key="2">
    <source>
        <dbReference type="SAM" id="MobiDB-lite"/>
    </source>
</evidence>
<dbReference type="GeneID" id="70235536"/>
<dbReference type="InterPro" id="IPR029071">
    <property type="entry name" value="Ubiquitin-like_domsf"/>
</dbReference>
<dbReference type="RefSeq" id="XP_046060591.1">
    <property type="nucleotide sequence ID" value="XM_046204559.1"/>
</dbReference>
<dbReference type="AlphaFoldDB" id="A0A9P8P561"/>
<feature type="compositionally biased region" description="Acidic residues" evidence="2">
    <location>
        <begin position="339"/>
        <end position="351"/>
    </location>
</feature>
<organism evidence="4 5">
    <name type="scientific">Ogataea philodendri</name>
    <dbReference type="NCBI Taxonomy" id="1378263"/>
    <lineage>
        <taxon>Eukaryota</taxon>
        <taxon>Fungi</taxon>
        <taxon>Dikarya</taxon>
        <taxon>Ascomycota</taxon>
        <taxon>Saccharomycotina</taxon>
        <taxon>Pichiomycetes</taxon>
        <taxon>Pichiales</taxon>
        <taxon>Pichiaceae</taxon>
        <taxon>Ogataea</taxon>
    </lineage>
</organism>
<keyword evidence="5" id="KW-1185">Reference proteome</keyword>
<evidence type="ECO:0000256" key="1">
    <source>
        <dbReference type="ARBA" id="ARBA00023186"/>
    </source>
</evidence>
<dbReference type="InterPro" id="IPR000938">
    <property type="entry name" value="CAP-Gly_domain"/>
</dbReference>
<gene>
    <name evidence="4" type="ORF">OGAPHI_003571</name>
</gene>
<evidence type="ECO:0000313" key="4">
    <source>
        <dbReference type="EMBL" id="KAH3665387.1"/>
    </source>
</evidence>
<dbReference type="Gene3D" id="2.30.30.190">
    <property type="entry name" value="CAP Gly-rich-like domain"/>
    <property type="match status" value="1"/>
</dbReference>
<dbReference type="SUPFAM" id="SSF74924">
    <property type="entry name" value="Cap-Gly domain"/>
    <property type="match status" value="1"/>
</dbReference>
<dbReference type="PROSITE" id="PS50245">
    <property type="entry name" value="CAP_GLY_2"/>
    <property type="match status" value="1"/>
</dbReference>
<reference evidence="4" key="2">
    <citation type="submission" date="2021-01" db="EMBL/GenBank/DDBJ databases">
        <authorList>
            <person name="Schikora-Tamarit M.A."/>
        </authorList>
    </citation>
    <scope>NUCLEOTIDE SEQUENCE</scope>
    <source>
        <strain evidence="4">CBS6075</strain>
    </source>
</reference>
<evidence type="ECO:0000259" key="3">
    <source>
        <dbReference type="PROSITE" id="PS50245"/>
    </source>
</evidence>
<dbReference type="GO" id="GO:0015031">
    <property type="term" value="P:protein transport"/>
    <property type="evidence" value="ECO:0007669"/>
    <property type="project" value="TreeGrafter"/>
</dbReference>
<reference evidence="4" key="1">
    <citation type="journal article" date="2021" name="Open Biol.">
        <title>Shared evolutionary footprints suggest mitochondrial oxidative damage underlies multiple complex I losses in fungi.</title>
        <authorList>
            <person name="Schikora-Tamarit M.A."/>
            <person name="Marcet-Houben M."/>
            <person name="Nosek J."/>
            <person name="Gabaldon T."/>
        </authorList>
    </citation>
    <scope>NUCLEOTIDE SEQUENCE</scope>
    <source>
        <strain evidence="4">CBS6075</strain>
    </source>
</reference>
<dbReference type="PANTHER" id="PTHR28199:SF1">
    <property type="entry name" value="PROCESSING OF GAS1 AND ALP PROTEIN 2"/>
    <property type="match status" value="1"/>
</dbReference>
<dbReference type="SUPFAM" id="SSF54236">
    <property type="entry name" value="Ubiquitin-like"/>
    <property type="match status" value="1"/>
</dbReference>
<feature type="region of interest" description="Disordered" evidence="2">
    <location>
        <begin position="329"/>
        <end position="351"/>
    </location>
</feature>
<name>A0A9P8P561_9ASCO</name>
<dbReference type="InterPro" id="IPR011431">
    <property type="entry name" value="Trafficking_Pga2"/>
</dbReference>
<dbReference type="SMART" id="SM01052">
    <property type="entry name" value="CAP_GLY"/>
    <property type="match status" value="1"/>
</dbReference>
<dbReference type="InterPro" id="IPR000626">
    <property type="entry name" value="Ubiquitin-like_dom"/>
</dbReference>
<accession>A0A9P8P561</accession>
<dbReference type="Pfam" id="PF01302">
    <property type="entry name" value="CAP_GLY"/>
    <property type="match status" value="1"/>
</dbReference>